<reference evidence="2 3" key="1">
    <citation type="submission" date="2021-05" db="EMBL/GenBank/DDBJ databases">
        <title>Staphylococcus fleurettii isolated from lake water in First Nation community in Manitoba, Canada.</title>
        <authorList>
            <person name="Bashar S."/>
            <person name="Murdock A."/>
            <person name="Patidar R."/>
            <person name="Golding G."/>
            <person name="Farenhorst A."/>
            <person name="Kumar A."/>
        </authorList>
    </citation>
    <scope>NUCLEOTIDE SEQUENCE [LARGE SCALE GENOMIC DNA]</scope>
    <source>
        <strain evidence="2 3">SF002</strain>
    </source>
</reference>
<keyword evidence="1" id="KW-1133">Transmembrane helix</keyword>
<dbReference type="RefSeq" id="WP_078357728.1">
    <property type="nucleotide sequence ID" value="NZ_JAAQPD010000001.1"/>
</dbReference>
<name>A0ABS5MLH5_9STAP</name>
<evidence type="ECO:0000256" key="1">
    <source>
        <dbReference type="SAM" id="Phobius"/>
    </source>
</evidence>
<accession>A0ABS5MLH5</accession>
<comment type="caution">
    <text evidence="2">The sequence shown here is derived from an EMBL/GenBank/DDBJ whole genome shotgun (WGS) entry which is preliminary data.</text>
</comment>
<protein>
    <submittedName>
        <fullName evidence="2">Uncharacterized protein</fullName>
    </submittedName>
</protein>
<evidence type="ECO:0000313" key="3">
    <source>
        <dbReference type="Proteomes" id="UP000681586"/>
    </source>
</evidence>
<proteinExistence type="predicted"/>
<dbReference type="GeneID" id="86197208"/>
<keyword evidence="1" id="KW-0812">Transmembrane</keyword>
<dbReference type="EMBL" id="JAGXBM010000004">
    <property type="protein sequence ID" value="MBS3696736.1"/>
    <property type="molecule type" value="Genomic_DNA"/>
</dbReference>
<gene>
    <name evidence="2" type="ORF">JJQ58_04460</name>
</gene>
<feature type="transmembrane region" description="Helical" evidence="1">
    <location>
        <begin position="6"/>
        <end position="26"/>
    </location>
</feature>
<dbReference type="Proteomes" id="UP000681586">
    <property type="component" value="Unassembled WGS sequence"/>
</dbReference>
<keyword evidence="1" id="KW-0472">Membrane</keyword>
<evidence type="ECO:0000313" key="2">
    <source>
        <dbReference type="EMBL" id="MBS3696736.1"/>
    </source>
</evidence>
<organism evidence="2 3">
    <name type="scientific">Mammaliicoccus fleurettii</name>
    <dbReference type="NCBI Taxonomy" id="150056"/>
    <lineage>
        <taxon>Bacteria</taxon>
        <taxon>Bacillati</taxon>
        <taxon>Bacillota</taxon>
        <taxon>Bacilli</taxon>
        <taxon>Bacillales</taxon>
        <taxon>Staphylococcaceae</taxon>
        <taxon>Mammaliicoccus</taxon>
    </lineage>
</organism>
<sequence>MINIIQAIGSIGTFIMAILYFISVMIQIRQIKISFIPYLSFDQIILEKNKRGIKVRNLTASDHEYVNTAFKLLNLGGGSAKDIEVILKLNDEEILQRKRINILPNNQFYLIPINQKVLSEFSDTIENNGYETNMTIELKYNGQVSKKRSSNEYRISIDSFVNLDDKELYELTFERIGQL</sequence>
<keyword evidence="3" id="KW-1185">Reference proteome</keyword>